<accession>A0A1L3ZTP2</accession>
<keyword evidence="4" id="KW-0804">Transcription</keyword>
<dbReference type="Proteomes" id="UP000182063">
    <property type="component" value="Chromosome"/>
</dbReference>
<dbReference type="KEGG" id="sphj:BSL82_06510"/>
<comment type="similarity">
    <text evidence="1">Belongs to the LysR transcriptional regulatory family.</text>
</comment>
<dbReference type="STRING" id="1921510.BSL82_06510"/>
<dbReference type="GO" id="GO:0032993">
    <property type="term" value="C:protein-DNA complex"/>
    <property type="evidence" value="ECO:0007669"/>
    <property type="project" value="TreeGrafter"/>
</dbReference>
<dbReference type="PANTHER" id="PTHR30346:SF10">
    <property type="entry name" value="TRANSCRIPTIONAL REGULATOR OF OXIDATIVE STRESS OXYR"/>
    <property type="match status" value="1"/>
</dbReference>
<dbReference type="GO" id="GO:0003700">
    <property type="term" value="F:DNA-binding transcription factor activity"/>
    <property type="evidence" value="ECO:0007669"/>
    <property type="project" value="InterPro"/>
</dbReference>
<dbReference type="SUPFAM" id="SSF53850">
    <property type="entry name" value="Periplasmic binding protein-like II"/>
    <property type="match status" value="1"/>
</dbReference>
<dbReference type="InterPro" id="IPR005119">
    <property type="entry name" value="LysR_subst-bd"/>
</dbReference>
<dbReference type="AlphaFoldDB" id="A0A1L3ZTP2"/>
<dbReference type="SUPFAM" id="SSF46785">
    <property type="entry name" value="Winged helix' DNA-binding domain"/>
    <property type="match status" value="1"/>
</dbReference>
<dbReference type="PANTHER" id="PTHR30346">
    <property type="entry name" value="TRANSCRIPTIONAL DUAL REGULATOR HCAR-RELATED"/>
    <property type="match status" value="1"/>
</dbReference>
<evidence type="ECO:0000259" key="5">
    <source>
        <dbReference type="PROSITE" id="PS50931"/>
    </source>
</evidence>
<keyword evidence="3" id="KW-0238">DNA-binding</keyword>
<dbReference type="GO" id="GO:0003677">
    <property type="term" value="F:DNA binding"/>
    <property type="evidence" value="ECO:0007669"/>
    <property type="project" value="UniProtKB-KW"/>
</dbReference>
<name>A0A1L3ZTP2_9SPHN</name>
<evidence type="ECO:0000313" key="7">
    <source>
        <dbReference type="Proteomes" id="UP000182063"/>
    </source>
</evidence>
<feature type="domain" description="HTH lysR-type" evidence="5">
    <location>
        <begin position="4"/>
        <end position="61"/>
    </location>
</feature>
<gene>
    <name evidence="6" type="ORF">BSL82_06510</name>
</gene>
<reference evidence="7" key="1">
    <citation type="submission" date="2016-11" db="EMBL/GenBank/DDBJ databases">
        <title>Complete Genome Sequence of alachlor-degrading Sphingomonas sp. strain JJ-A5.</title>
        <authorList>
            <person name="Lee H."/>
            <person name="Ka J.-O."/>
        </authorList>
    </citation>
    <scope>NUCLEOTIDE SEQUENCE [LARGE SCALE GENOMIC DNA]</scope>
    <source>
        <strain evidence="7">JJ-A5</strain>
    </source>
</reference>
<dbReference type="EMBL" id="CP018221">
    <property type="protein sequence ID" value="API59004.1"/>
    <property type="molecule type" value="Genomic_DNA"/>
</dbReference>
<evidence type="ECO:0000256" key="4">
    <source>
        <dbReference type="ARBA" id="ARBA00023163"/>
    </source>
</evidence>
<dbReference type="Gene3D" id="1.10.10.10">
    <property type="entry name" value="Winged helix-like DNA-binding domain superfamily/Winged helix DNA-binding domain"/>
    <property type="match status" value="1"/>
</dbReference>
<protein>
    <submittedName>
        <fullName evidence="6">LysR family transcriptional regulator</fullName>
    </submittedName>
</protein>
<dbReference type="Gene3D" id="3.40.190.10">
    <property type="entry name" value="Periplasmic binding protein-like II"/>
    <property type="match status" value="2"/>
</dbReference>
<keyword evidence="7" id="KW-1185">Reference proteome</keyword>
<sequence>MILPTLKQLQYLVALHDHGHFGRAADATFVTQSTLSAGLRELEGLLGVVLVERTRRVVRFTPLGERIASKARRVIREAEELSDMARAAGKPLSGELRLGVIPTIAPFLLPKVLPPMRAKWPDLKLYLREETSPQACESLSRGNLDCVLLALPYACGDVDSSVLFQDRLFVAVPGNHADGLGASIPAEAIEPDRLLMLEDGHCLKDHALSACNRPELRAEAQMLGTSLHTLVQMVDNDLGVTLLPEMAIDAGLLQGTSVVARPLGADRAFREIALVWRANSPRAKEFQMLAGELKAAMA</sequence>
<proteinExistence type="inferred from homology"/>
<dbReference type="OrthoDB" id="9775392at2"/>
<dbReference type="Pfam" id="PF03466">
    <property type="entry name" value="LysR_substrate"/>
    <property type="match status" value="1"/>
</dbReference>
<dbReference type="Pfam" id="PF00126">
    <property type="entry name" value="HTH_1"/>
    <property type="match status" value="1"/>
</dbReference>
<keyword evidence="2" id="KW-0805">Transcription regulation</keyword>
<dbReference type="InterPro" id="IPR000847">
    <property type="entry name" value="LysR_HTH_N"/>
</dbReference>
<dbReference type="CDD" id="cd08411">
    <property type="entry name" value="PBP2_OxyR"/>
    <property type="match status" value="1"/>
</dbReference>
<evidence type="ECO:0000256" key="2">
    <source>
        <dbReference type="ARBA" id="ARBA00023015"/>
    </source>
</evidence>
<dbReference type="RefSeq" id="WP_072596556.1">
    <property type="nucleotide sequence ID" value="NZ_CP018221.1"/>
</dbReference>
<evidence type="ECO:0000256" key="3">
    <source>
        <dbReference type="ARBA" id="ARBA00023125"/>
    </source>
</evidence>
<evidence type="ECO:0000256" key="1">
    <source>
        <dbReference type="ARBA" id="ARBA00009437"/>
    </source>
</evidence>
<dbReference type="InterPro" id="IPR036390">
    <property type="entry name" value="WH_DNA-bd_sf"/>
</dbReference>
<evidence type="ECO:0000313" key="6">
    <source>
        <dbReference type="EMBL" id="API59004.1"/>
    </source>
</evidence>
<dbReference type="FunFam" id="1.10.10.10:FF:000001">
    <property type="entry name" value="LysR family transcriptional regulator"/>
    <property type="match status" value="1"/>
</dbReference>
<dbReference type="InterPro" id="IPR036388">
    <property type="entry name" value="WH-like_DNA-bd_sf"/>
</dbReference>
<dbReference type="PROSITE" id="PS50931">
    <property type="entry name" value="HTH_LYSR"/>
    <property type="match status" value="1"/>
</dbReference>
<organism evidence="6 7">
    <name type="scientific">Tardibacter chloracetimidivorans</name>
    <dbReference type="NCBI Taxonomy" id="1921510"/>
    <lineage>
        <taxon>Bacteria</taxon>
        <taxon>Pseudomonadati</taxon>
        <taxon>Pseudomonadota</taxon>
        <taxon>Alphaproteobacteria</taxon>
        <taxon>Sphingomonadales</taxon>
        <taxon>Sphingomonadaceae</taxon>
        <taxon>Tardibacter</taxon>
    </lineage>
</organism>